<dbReference type="InterPro" id="IPR050613">
    <property type="entry name" value="Sec_Metabolite_Reg"/>
</dbReference>
<dbReference type="EMBL" id="JBFCZG010000005">
    <property type="protein sequence ID" value="KAL3422558.1"/>
    <property type="molecule type" value="Genomic_DNA"/>
</dbReference>
<feature type="chain" id="PRO_5045871860" evidence="4">
    <location>
        <begin position="19"/>
        <end position="511"/>
    </location>
</feature>
<dbReference type="Pfam" id="PF04082">
    <property type="entry name" value="Fungal_trans"/>
    <property type="match status" value="1"/>
</dbReference>
<evidence type="ECO:0000313" key="7">
    <source>
        <dbReference type="Proteomes" id="UP001629113"/>
    </source>
</evidence>
<comment type="caution">
    <text evidence="6">The sequence shown here is derived from an EMBL/GenBank/DDBJ whole genome shotgun (WGS) entry which is preliminary data.</text>
</comment>
<evidence type="ECO:0000259" key="5">
    <source>
        <dbReference type="Pfam" id="PF04082"/>
    </source>
</evidence>
<name>A0ABR4PH22_9HELO</name>
<protein>
    <submittedName>
        <fullName evidence="6">Fungal specific transcription factor domain-containing protein</fullName>
    </submittedName>
</protein>
<evidence type="ECO:0000256" key="4">
    <source>
        <dbReference type="SAM" id="SignalP"/>
    </source>
</evidence>
<accession>A0ABR4PH22</accession>
<dbReference type="Proteomes" id="UP001629113">
    <property type="component" value="Unassembled WGS sequence"/>
</dbReference>
<keyword evidence="2" id="KW-0539">Nucleus</keyword>
<reference evidence="6 7" key="1">
    <citation type="submission" date="2024-06" db="EMBL/GenBank/DDBJ databases">
        <title>Complete genome of Phlyctema vagabunda strain 19-DSS-EL-015.</title>
        <authorList>
            <person name="Fiorenzani C."/>
        </authorList>
    </citation>
    <scope>NUCLEOTIDE SEQUENCE [LARGE SCALE GENOMIC DNA]</scope>
    <source>
        <strain evidence="6 7">19-DSS-EL-015</strain>
    </source>
</reference>
<keyword evidence="7" id="KW-1185">Reference proteome</keyword>
<keyword evidence="4" id="KW-0732">Signal</keyword>
<feature type="domain" description="Xylanolytic transcriptional activator regulatory" evidence="5">
    <location>
        <begin position="65"/>
        <end position="150"/>
    </location>
</feature>
<gene>
    <name evidence="6" type="ORF">PVAG01_06713</name>
</gene>
<proteinExistence type="predicted"/>
<dbReference type="PANTHER" id="PTHR31001:SF49">
    <property type="entry name" value="ZN(II)2CYS6 TRANSCRIPTION FACTOR (EUROFUNG)"/>
    <property type="match status" value="1"/>
</dbReference>
<evidence type="ECO:0000313" key="6">
    <source>
        <dbReference type="EMBL" id="KAL3422558.1"/>
    </source>
</evidence>
<evidence type="ECO:0000256" key="3">
    <source>
        <dbReference type="SAM" id="MobiDB-lite"/>
    </source>
</evidence>
<dbReference type="CDD" id="cd12148">
    <property type="entry name" value="fungal_TF_MHR"/>
    <property type="match status" value="1"/>
</dbReference>
<evidence type="ECO:0000256" key="1">
    <source>
        <dbReference type="ARBA" id="ARBA00004123"/>
    </source>
</evidence>
<feature type="region of interest" description="Disordered" evidence="3">
    <location>
        <begin position="405"/>
        <end position="433"/>
    </location>
</feature>
<sequence length="511" mass="57701">MTGRIGLLFAVICISVNTYIRLTDVTEAPLEYQDNLEAVAELFRVRTVECLIHADITKTQDLLLETLILHSHVEYTSENEGSKESMLLFSMIARLAVTQGYHRDPEQHSNLTVFQAEMRRRVWDVMNQYELCFSAQYGIPKIIRYAEVDTKPVSNLHEHELFEEMSVLPPSKPISEKTEIGYQIVICEVMRGYGRVIEFLHLVAPQPYEAVMKLDESLMKMREEVPAHLHLKSLQEMHGDASHVILERYVIQQFYHKSICVLHRKYWNVASLEPGGLYSRFTCVASAISLLDLQATMHEASVPGGLLEKIKWYHFSIANHDFLLAAMILSLDLVCEQKSVDEEAAKTTYLSWATPSEKILTLKRSLAVWTDVAEECSDAKRAIHIFNAVLKELRSKPEYSQFFSPQPDPLPSLTAVQKDPAAGSAQPENAGQWNTDPFFQKQFSISVPGTGIPGNEDTVAASENFNGNSLALDGGLWEAFGTDMDLPTDFDWEAWDQFINGNVAQPPISLD</sequence>
<comment type="subcellular location">
    <subcellularLocation>
        <location evidence="1">Nucleus</location>
    </subcellularLocation>
</comment>
<evidence type="ECO:0000256" key="2">
    <source>
        <dbReference type="ARBA" id="ARBA00023242"/>
    </source>
</evidence>
<feature type="signal peptide" evidence="4">
    <location>
        <begin position="1"/>
        <end position="18"/>
    </location>
</feature>
<organism evidence="6 7">
    <name type="scientific">Phlyctema vagabunda</name>
    <dbReference type="NCBI Taxonomy" id="108571"/>
    <lineage>
        <taxon>Eukaryota</taxon>
        <taxon>Fungi</taxon>
        <taxon>Dikarya</taxon>
        <taxon>Ascomycota</taxon>
        <taxon>Pezizomycotina</taxon>
        <taxon>Leotiomycetes</taxon>
        <taxon>Helotiales</taxon>
        <taxon>Dermateaceae</taxon>
        <taxon>Phlyctema</taxon>
    </lineage>
</organism>
<dbReference type="PANTHER" id="PTHR31001">
    <property type="entry name" value="UNCHARACTERIZED TRANSCRIPTIONAL REGULATORY PROTEIN"/>
    <property type="match status" value="1"/>
</dbReference>
<dbReference type="InterPro" id="IPR007219">
    <property type="entry name" value="XnlR_reg_dom"/>
</dbReference>